<dbReference type="EMBL" id="CAVLEF010000009">
    <property type="protein sequence ID" value="CAK1547337.1"/>
    <property type="molecule type" value="Genomic_DNA"/>
</dbReference>
<evidence type="ECO:0000313" key="3">
    <source>
        <dbReference type="Proteomes" id="UP001497472"/>
    </source>
</evidence>
<proteinExistence type="predicted"/>
<reference evidence="2 3" key="1">
    <citation type="submission" date="2023-11" db="EMBL/GenBank/DDBJ databases">
        <authorList>
            <person name="Okamura Y."/>
        </authorList>
    </citation>
    <scope>NUCLEOTIDE SEQUENCE [LARGE SCALE GENOMIC DNA]</scope>
</reference>
<gene>
    <name evidence="2" type="ORF">LNINA_LOCUS6816</name>
</gene>
<dbReference type="Proteomes" id="UP001497472">
    <property type="component" value="Unassembled WGS sequence"/>
</dbReference>
<accession>A0AAV1JD09</accession>
<name>A0AAV1JD09_9NEOP</name>
<sequence>MRWSGPSRDPRDRLMRAGRANTAAIPRRRARVRGALSIRPRAASAHTPASIGSLACSRHRPARYPPPSHRNATSSR</sequence>
<evidence type="ECO:0000313" key="2">
    <source>
        <dbReference type="EMBL" id="CAK1547337.1"/>
    </source>
</evidence>
<feature type="region of interest" description="Disordered" evidence="1">
    <location>
        <begin position="39"/>
        <end position="76"/>
    </location>
</feature>
<organism evidence="2 3">
    <name type="scientific">Leptosia nina</name>
    <dbReference type="NCBI Taxonomy" id="320188"/>
    <lineage>
        <taxon>Eukaryota</taxon>
        <taxon>Metazoa</taxon>
        <taxon>Ecdysozoa</taxon>
        <taxon>Arthropoda</taxon>
        <taxon>Hexapoda</taxon>
        <taxon>Insecta</taxon>
        <taxon>Pterygota</taxon>
        <taxon>Neoptera</taxon>
        <taxon>Endopterygota</taxon>
        <taxon>Lepidoptera</taxon>
        <taxon>Glossata</taxon>
        <taxon>Ditrysia</taxon>
        <taxon>Papilionoidea</taxon>
        <taxon>Pieridae</taxon>
        <taxon>Pierinae</taxon>
        <taxon>Leptosia</taxon>
    </lineage>
</organism>
<feature type="region of interest" description="Disordered" evidence="1">
    <location>
        <begin position="1"/>
        <end position="20"/>
    </location>
</feature>
<dbReference type="AlphaFoldDB" id="A0AAV1JD09"/>
<evidence type="ECO:0000256" key="1">
    <source>
        <dbReference type="SAM" id="MobiDB-lite"/>
    </source>
</evidence>
<keyword evidence="3" id="KW-1185">Reference proteome</keyword>
<comment type="caution">
    <text evidence="2">The sequence shown here is derived from an EMBL/GenBank/DDBJ whole genome shotgun (WGS) entry which is preliminary data.</text>
</comment>
<protein>
    <submittedName>
        <fullName evidence="2">Uncharacterized protein</fullName>
    </submittedName>
</protein>